<evidence type="ECO:0000256" key="6">
    <source>
        <dbReference type="ARBA" id="ARBA00023136"/>
    </source>
</evidence>
<feature type="domain" description="ABC transmembrane type-1" evidence="9">
    <location>
        <begin position="21"/>
        <end position="302"/>
    </location>
</feature>
<dbReference type="PROSITE" id="PS50929">
    <property type="entry name" value="ABC_TM1F"/>
    <property type="match status" value="1"/>
</dbReference>
<dbReference type="InterPro" id="IPR003593">
    <property type="entry name" value="AAA+_ATPase"/>
</dbReference>
<dbReference type="GO" id="GO:0005524">
    <property type="term" value="F:ATP binding"/>
    <property type="evidence" value="ECO:0007669"/>
    <property type="project" value="UniProtKB-KW"/>
</dbReference>
<dbReference type="EMBL" id="MAAO01000006">
    <property type="protein sequence ID" value="OUR96184.1"/>
    <property type="molecule type" value="Genomic_DNA"/>
</dbReference>
<keyword evidence="5 7" id="KW-1133">Transmembrane helix</keyword>
<keyword evidence="4" id="KW-0067">ATP-binding</keyword>
<evidence type="ECO:0000259" key="8">
    <source>
        <dbReference type="PROSITE" id="PS50893"/>
    </source>
</evidence>
<proteinExistence type="predicted"/>
<dbReference type="GO" id="GO:0016887">
    <property type="term" value="F:ATP hydrolysis activity"/>
    <property type="evidence" value="ECO:0007669"/>
    <property type="project" value="InterPro"/>
</dbReference>
<dbReference type="InterPro" id="IPR027417">
    <property type="entry name" value="P-loop_NTPase"/>
</dbReference>
<evidence type="ECO:0008006" key="12">
    <source>
        <dbReference type="Google" id="ProtNLM"/>
    </source>
</evidence>
<dbReference type="PANTHER" id="PTHR24221">
    <property type="entry name" value="ATP-BINDING CASSETTE SUB-FAMILY B"/>
    <property type="match status" value="1"/>
</dbReference>
<protein>
    <recommendedName>
        <fullName evidence="12">ABC transporter ATP-binding protein</fullName>
    </recommendedName>
</protein>
<feature type="transmembrane region" description="Helical" evidence="7">
    <location>
        <begin position="147"/>
        <end position="175"/>
    </location>
</feature>
<gene>
    <name evidence="10" type="ORF">A9Q84_07430</name>
</gene>
<accession>A0A1Y5F5W8</accession>
<dbReference type="CDD" id="cd18552">
    <property type="entry name" value="ABC_6TM_MsbA_like"/>
    <property type="match status" value="1"/>
</dbReference>
<dbReference type="SMART" id="SM00382">
    <property type="entry name" value="AAA"/>
    <property type="match status" value="1"/>
</dbReference>
<dbReference type="InterPro" id="IPR036640">
    <property type="entry name" value="ABC1_TM_sf"/>
</dbReference>
<dbReference type="GO" id="GO:0005886">
    <property type="term" value="C:plasma membrane"/>
    <property type="evidence" value="ECO:0007669"/>
    <property type="project" value="UniProtKB-SubCell"/>
</dbReference>
<name>A0A1Y5F5W8_9BACT</name>
<dbReference type="InterPro" id="IPR017871">
    <property type="entry name" value="ABC_transporter-like_CS"/>
</dbReference>
<dbReference type="PROSITE" id="PS00211">
    <property type="entry name" value="ABC_TRANSPORTER_1"/>
    <property type="match status" value="1"/>
</dbReference>
<dbReference type="PANTHER" id="PTHR24221:SF654">
    <property type="entry name" value="ATP-BINDING CASSETTE SUB-FAMILY B MEMBER 6"/>
    <property type="match status" value="1"/>
</dbReference>
<dbReference type="GO" id="GO:0140359">
    <property type="term" value="F:ABC-type transporter activity"/>
    <property type="evidence" value="ECO:0007669"/>
    <property type="project" value="InterPro"/>
</dbReference>
<comment type="caution">
    <text evidence="10">The sequence shown here is derived from an EMBL/GenBank/DDBJ whole genome shotgun (WGS) entry which is preliminary data.</text>
</comment>
<dbReference type="SUPFAM" id="SSF90123">
    <property type="entry name" value="ABC transporter transmembrane region"/>
    <property type="match status" value="1"/>
</dbReference>
<dbReference type="InterPro" id="IPR039421">
    <property type="entry name" value="Type_1_exporter"/>
</dbReference>
<feature type="transmembrane region" description="Helical" evidence="7">
    <location>
        <begin position="243"/>
        <end position="265"/>
    </location>
</feature>
<dbReference type="AlphaFoldDB" id="A0A1Y5F5W8"/>
<dbReference type="Gene3D" id="1.20.1560.10">
    <property type="entry name" value="ABC transporter type 1, transmembrane domain"/>
    <property type="match status" value="1"/>
</dbReference>
<reference evidence="11" key="1">
    <citation type="journal article" date="2017" name="Proc. Natl. Acad. Sci. U.S.A.">
        <title>Simulation of Deepwater Horizon oil plume reveals substrate specialization within a complex community of hydrocarbon-degraders.</title>
        <authorList>
            <person name="Hu P."/>
            <person name="Dubinsky E.A."/>
            <person name="Probst A.J."/>
            <person name="Wang J."/>
            <person name="Sieber C.M.K."/>
            <person name="Tom L.M."/>
            <person name="Gardinali P."/>
            <person name="Banfield J.F."/>
            <person name="Atlas R.M."/>
            <person name="Andersen G.L."/>
        </authorList>
    </citation>
    <scope>NUCLEOTIDE SEQUENCE [LARGE SCALE GENOMIC DNA]</scope>
</reference>
<dbReference type="PROSITE" id="PS50893">
    <property type="entry name" value="ABC_TRANSPORTER_2"/>
    <property type="match status" value="1"/>
</dbReference>
<dbReference type="InterPro" id="IPR011527">
    <property type="entry name" value="ABC1_TM_dom"/>
</dbReference>
<dbReference type="Pfam" id="PF00005">
    <property type="entry name" value="ABC_tran"/>
    <property type="match status" value="1"/>
</dbReference>
<keyword evidence="2 7" id="KW-0812">Transmembrane</keyword>
<evidence type="ECO:0000313" key="10">
    <source>
        <dbReference type="EMBL" id="OUR96184.1"/>
    </source>
</evidence>
<evidence type="ECO:0000256" key="7">
    <source>
        <dbReference type="SAM" id="Phobius"/>
    </source>
</evidence>
<dbReference type="SUPFAM" id="SSF52540">
    <property type="entry name" value="P-loop containing nucleoside triphosphate hydrolases"/>
    <property type="match status" value="1"/>
</dbReference>
<evidence type="ECO:0000259" key="9">
    <source>
        <dbReference type="PROSITE" id="PS50929"/>
    </source>
</evidence>
<dbReference type="Proteomes" id="UP000196531">
    <property type="component" value="Unassembled WGS sequence"/>
</dbReference>
<dbReference type="FunFam" id="3.40.50.300:FF:000218">
    <property type="entry name" value="Multidrug ABC transporter ATP-binding protein"/>
    <property type="match status" value="1"/>
</dbReference>
<feature type="transmembrane region" description="Helical" evidence="7">
    <location>
        <begin position="59"/>
        <end position="83"/>
    </location>
</feature>
<evidence type="ECO:0000256" key="4">
    <source>
        <dbReference type="ARBA" id="ARBA00022840"/>
    </source>
</evidence>
<comment type="subcellular location">
    <subcellularLocation>
        <location evidence="1">Cell membrane</location>
        <topology evidence="1">Multi-pass membrane protein</topology>
    </subcellularLocation>
</comment>
<dbReference type="InterPro" id="IPR003439">
    <property type="entry name" value="ABC_transporter-like_ATP-bd"/>
</dbReference>
<evidence type="ECO:0000256" key="5">
    <source>
        <dbReference type="ARBA" id="ARBA00022989"/>
    </source>
</evidence>
<sequence length="569" mass="63118">MKSFVSKKLFPYIKPYKSKVIAAFLLSFIIAGVGGAQIRLVKPIFDTGLGGYSSLNDVLLLAGLLILLGVIHFPSRFFHFYWLRYVSDRATLKVREEIFQKLQKLPVSYFATKKQGELISSILNDTQIFSYGFKAALDVVRESLKAIVYLGMAVWSDWQLTLVIFVIAPFLAVIFSKSGKKVRTNQGSVQEEQAQLTHNIAEGIHAQKITKAFNLQDFVNSRFSAAQERYFSAQMRTTFIEEFAHPLVEIVGTFAFAGLIVFAHYRLKEGTTIGDFISFATALALFMDPLRKFSQANVRLSQARAASDRIYDLLDTPDEPDFGKEDLSSFENVIDVKNLTFSYGEGDVIKNLNLTIKKGQKVALVGLSGSGKSTLINLLLGLYPVAQGAISIDGKDLNDIKLKSLRNLFGLVSQDIFLFNDSIKTNLLVGNSFSSEQVTKALDVAYASEFVDKLPELSETIVGDRGARLSGGQQQRITIARAFLQDTEILLFDEATSALDNESEKLVQKALDSIGGKKTVVAVAHRLSTIQNFDQIYVLHEGRLVESGNHAELISKNGEYAKLYDLSQS</sequence>
<organism evidence="10 11">
    <name type="scientific">Halobacteriovorax marinus</name>
    <dbReference type="NCBI Taxonomy" id="97084"/>
    <lineage>
        <taxon>Bacteria</taxon>
        <taxon>Pseudomonadati</taxon>
        <taxon>Bdellovibrionota</taxon>
        <taxon>Bacteriovoracia</taxon>
        <taxon>Bacteriovoracales</taxon>
        <taxon>Halobacteriovoraceae</taxon>
        <taxon>Halobacteriovorax</taxon>
    </lineage>
</organism>
<evidence type="ECO:0000256" key="2">
    <source>
        <dbReference type="ARBA" id="ARBA00022692"/>
    </source>
</evidence>
<dbReference type="Pfam" id="PF00664">
    <property type="entry name" value="ABC_membrane"/>
    <property type="match status" value="1"/>
</dbReference>
<feature type="domain" description="ABC transporter" evidence="8">
    <location>
        <begin position="334"/>
        <end position="566"/>
    </location>
</feature>
<dbReference type="GO" id="GO:0034040">
    <property type="term" value="F:ATPase-coupled lipid transmembrane transporter activity"/>
    <property type="evidence" value="ECO:0007669"/>
    <property type="project" value="TreeGrafter"/>
</dbReference>
<keyword evidence="3" id="KW-0547">Nucleotide-binding</keyword>
<dbReference type="Gene3D" id="3.40.50.300">
    <property type="entry name" value="P-loop containing nucleotide triphosphate hydrolases"/>
    <property type="match status" value="1"/>
</dbReference>
<evidence type="ECO:0000313" key="11">
    <source>
        <dbReference type="Proteomes" id="UP000196531"/>
    </source>
</evidence>
<keyword evidence="6 7" id="KW-0472">Membrane</keyword>
<evidence type="ECO:0000256" key="3">
    <source>
        <dbReference type="ARBA" id="ARBA00022741"/>
    </source>
</evidence>
<evidence type="ECO:0000256" key="1">
    <source>
        <dbReference type="ARBA" id="ARBA00004651"/>
    </source>
</evidence>